<dbReference type="PANTHER" id="PTHR21590:SF4">
    <property type="entry name" value="UPF0606 PROTEIN KIAA1549"/>
    <property type="match status" value="1"/>
</dbReference>
<feature type="region of interest" description="Disordered" evidence="1">
    <location>
        <begin position="1237"/>
        <end position="1326"/>
    </location>
</feature>
<keyword evidence="2" id="KW-0472">Membrane</keyword>
<protein>
    <submittedName>
        <fullName evidence="3">Uncharacterized protein</fullName>
    </submittedName>
</protein>
<keyword evidence="4" id="KW-1185">Reference proteome</keyword>
<sequence length="1825" mass="198767">MFCVFLSPSDWPLLASNMSQQSLGKVPHYTDSPSALHTSSSKPSGHSSEVRNTFFPRPITDPPKDSENYYSRTVFGLAIRDPEPLSVLASTSSEWAKGKGMGFEVSPRLTRNVKAHRVSSDHGTGSSGIQLSLTSPKFSMPALNISSRLLSAGLDSPEESPFPSPELHTASGDRVEPSRRIRDFDHIHPSHDLNIQNDANSDVHLLNPSHALFGNHHVTYSTEPTMGPPVNIFLTSTMDVDYGSGDYLETLSFVGSNSVVTSLPSDMYDFEDSNSVSYDTSFPTRVVKPLYSRHLSPSPTRAMSSTHATTFPNLTFALNHNTSTTPNVNETAHNRQIALSSSVTTSNLAALPRPPTSILNITTHLPMYTTIYSGIPVIQPTAMHSSPILPTVSASLNQSSSAKESSDTDWPDNITIEPTDVLLPDMNSLEYYTIQLSKGTENLPEQKSNHTSSKYLSLVPVSTAHITSKATSTDSVDLSHMLTEIYGVPLTVDNNSWTEESSTDISVFDPFNSTVLDLSEGGLHLINTTEPFLDPSVTLTPSVDFSTSLWDLASTPDWISTESVPNSTSTSLLVPFTVAEEPGDAPSNDTDIYWFANSSWTATPFPTPALTSHVLTHTLSASTSPTGSTYNDTFIHPVTERAERATTGAPSERPVITVEIPSTSVIHDEATVESPSAVTNPVTETSDSATLPTTVEAQSVTTLKSTPETTTVREYLCNITEPDTYLVRVGFLSGSTASYAKAKVREILKAEFNRSVELQVVKAPPDFVFRAVSGPVVYTAASVINTLRKATRSSRSILSVSPLRDVVGLQYHVHSVLQFVPSDVNIHMCMFSQHIEKGLTMAFAEVRRRSQGSMNFTVQVLNITLSPVTKTQRQLTGPIDITFLVCEAHGYILGSEVSTLLRQLSVVEFSYYIGYPVQQIAEPFHYPELNTTQLLRSSWVRTVLLGVAEQHVSDRIFQASMERRLAVLLGEVLREEMGEELGIVRRFRRATSVGNSSVQMVQTTRAAGTDKPLEMIYFVEGSSGERMPAITTAGLLNRLNVQHAAIVLGYRIQGVLAQPVEKEMSSASEMESTTTWIIVGVVVPVVLVVIIITVLYWKLCRTDKLEFQPDAVNAAQQRQKSSTLLQKFIPSVQRSMTPVRSKKLEVIESIDEDEGEDEEEEEEERRKKTNKKKKIWSPSHHVSMAVLLLVLSCTLTCTCPCCSPQLQPASVKGFDFAKLHLGQHSKDDLVVIQEPLPLPSASKEPGSGETVEASTPKSKSSSTKASRSVQRKRGRISPSDGDSMGSEPSSERETPEENLRQNGASVESKQQRRTAVNGLDGPPTLIGADEQVSSASMFEHVDRISRSADVPSKRFSGNIQLIALQPMSALAVPRPPGPDHTVQSGKINKEIQVALRQKSEIEHHRNKIRLRAKRKGHYDFPAMDDVIDGLGDPKEQDHIYQKAQMQIDKILDPDVHISPLYTEPKKSGREKRSPRQKKKQYMNGEVPEADRDRLITTDSDGTYKKYPGVNNIAYVSDPDQGPEPNSPSPTDDVFLGPVSPPPGHAPPPPPYLLPPQPSIEEARQQMHSLLDDAFALVSPTAQGGNAGLSLPAAPSSPPSRGPPPWGPSYLAVSPFPARYAELGLPPSTVQALLHRPGLGSRCPPGDALGGEQLPSEVLYNSRGAYMDELPSSARPRPVGGSTGAQLHHLSQVGMSSSMGEGSNFCSFAFTVTTCSWKAVFSLTFLSPPPPSHLLSFFLPVGFCAFSTLPTLAYSSISVFQTSRNGVREPTAPPAHLDTVALGYSSSGPPEEYSSPSHSSASLIKAIREELMRLSQKQAAVTAYHS</sequence>
<evidence type="ECO:0000256" key="1">
    <source>
        <dbReference type="SAM" id="MobiDB-lite"/>
    </source>
</evidence>
<feature type="transmembrane region" description="Helical" evidence="2">
    <location>
        <begin position="1175"/>
        <end position="1192"/>
    </location>
</feature>
<feature type="region of interest" description="Disordered" evidence="1">
    <location>
        <begin position="1586"/>
        <end position="1605"/>
    </location>
</feature>
<feature type="compositionally biased region" description="Basic and acidic residues" evidence="1">
    <location>
        <begin position="1289"/>
        <end position="1299"/>
    </location>
</feature>
<feature type="compositionally biased region" description="Pro residues" evidence="1">
    <location>
        <begin position="1538"/>
        <end position="1549"/>
    </location>
</feature>
<gene>
    <name evidence="3" type="ORF">P4O66_018365</name>
</gene>
<feature type="transmembrane region" description="Helical" evidence="2">
    <location>
        <begin position="1076"/>
        <end position="1097"/>
    </location>
</feature>
<feature type="region of interest" description="Disordered" evidence="1">
    <location>
        <begin position="25"/>
        <end position="67"/>
    </location>
</feature>
<evidence type="ECO:0000256" key="2">
    <source>
        <dbReference type="SAM" id="Phobius"/>
    </source>
</evidence>
<feature type="compositionally biased region" description="Acidic residues" evidence="1">
    <location>
        <begin position="1148"/>
        <end position="1163"/>
    </location>
</feature>
<feature type="region of interest" description="Disordered" evidence="1">
    <location>
        <begin position="154"/>
        <end position="177"/>
    </location>
</feature>
<feature type="compositionally biased region" description="Basic and acidic residues" evidence="1">
    <location>
        <begin position="1463"/>
        <end position="1473"/>
    </location>
</feature>
<proteinExistence type="predicted"/>
<evidence type="ECO:0000313" key="3">
    <source>
        <dbReference type="EMBL" id="KAK1784932.1"/>
    </source>
</evidence>
<comment type="caution">
    <text evidence="3">The sequence shown here is derived from an EMBL/GenBank/DDBJ whole genome shotgun (WGS) entry which is preliminary data.</text>
</comment>
<keyword evidence="2" id="KW-0812">Transmembrane</keyword>
<organism evidence="3 4">
    <name type="scientific">Electrophorus voltai</name>
    <dbReference type="NCBI Taxonomy" id="2609070"/>
    <lineage>
        <taxon>Eukaryota</taxon>
        <taxon>Metazoa</taxon>
        <taxon>Chordata</taxon>
        <taxon>Craniata</taxon>
        <taxon>Vertebrata</taxon>
        <taxon>Euteleostomi</taxon>
        <taxon>Actinopterygii</taxon>
        <taxon>Neopterygii</taxon>
        <taxon>Teleostei</taxon>
        <taxon>Ostariophysi</taxon>
        <taxon>Gymnotiformes</taxon>
        <taxon>Gymnotoidei</taxon>
        <taxon>Gymnotidae</taxon>
        <taxon>Electrophorus</taxon>
    </lineage>
</organism>
<dbReference type="EMBL" id="JAROKS010000026">
    <property type="protein sequence ID" value="KAK1784932.1"/>
    <property type="molecule type" value="Genomic_DNA"/>
</dbReference>
<reference evidence="3" key="1">
    <citation type="submission" date="2023-03" db="EMBL/GenBank/DDBJ databases">
        <title>Electrophorus voltai genome.</title>
        <authorList>
            <person name="Bian C."/>
        </authorList>
    </citation>
    <scope>NUCLEOTIDE SEQUENCE</scope>
    <source>
        <strain evidence="3">CB-2022</strain>
        <tissue evidence="3">Muscle</tissue>
    </source>
</reference>
<keyword evidence="2" id="KW-1133">Transmembrane helix</keyword>
<dbReference type="Pfam" id="PF12877">
    <property type="entry name" value="KIAA1549"/>
    <property type="match status" value="2"/>
</dbReference>
<dbReference type="PANTHER" id="PTHR21590">
    <property type="entry name" value="SEA DOMAIN-CONTAINING PROTEIN"/>
    <property type="match status" value="1"/>
</dbReference>
<feature type="region of interest" description="Disordered" evidence="1">
    <location>
        <begin position="1148"/>
        <end position="1175"/>
    </location>
</feature>
<feature type="compositionally biased region" description="Pro residues" evidence="1">
    <location>
        <begin position="1594"/>
        <end position="1605"/>
    </location>
</feature>
<feature type="region of interest" description="Disordered" evidence="1">
    <location>
        <begin position="1458"/>
        <end position="1549"/>
    </location>
</feature>
<name>A0AAD8YPQ3_9TELE</name>
<dbReference type="Proteomes" id="UP001239994">
    <property type="component" value="Unassembled WGS sequence"/>
</dbReference>
<feature type="compositionally biased region" description="Low complexity" evidence="1">
    <location>
        <begin position="1253"/>
        <end position="1268"/>
    </location>
</feature>
<evidence type="ECO:0000313" key="4">
    <source>
        <dbReference type="Proteomes" id="UP001239994"/>
    </source>
</evidence>
<accession>A0AAD8YPQ3</accession>
<dbReference type="InterPro" id="IPR024606">
    <property type="entry name" value="KIAA1549"/>
</dbReference>